<dbReference type="RefSeq" id="WP_073093327.1">
    <property type="nucleotide sequence ID" value="NZ_FRCY01000003.1"/>
</dbReference>
<dbReference type="OrthoDB" id="8263000at2"/>
<organism evidence="1 2">
    <name type="scientific">Cyclobacterium lianum</name>
    <dbReference type="NCBI Taxonomy" id="388280"/>
    <lineage>
        <taxon>Bacteria</taxon>
        <taxon>Pseudomonadati</taxon>
        <taxon>Bacteroidota</taxon>
        <taxon>Cytophagia</taxon>
        <taxon>Cytophagales</taxon>
        <taxon>Cyclobacteriaceae</taxon>
        <taxon>Cyclobacterium</taxon>
    </lineage>
</organism>
<reference evidence="1 2" key="1">
    <citation type="submission" date="2016-11" db="EMBL/GenBank/DDBJ databases">
        <authorList>
            <person name="Jaros S."/>
            <person name="Januszkiewicz K."/>
            <person name="Wedrychowicz H."/>
        </authorList>
    </citation>
    <scope>NUCLEOTIDE SEQUENCE [LARGE SCALE GENOMIC DNA]</scope>
    <source>
        <strain evidence="1 2">CGMCC 1.6102</strain>
    </source>
</reference>
<keyword evidence="2" id="KW-1185">Reference proteome</keyword>
<dbReference type="EMBL" id="FRCY01000003">
    <property type="protein sequence ID" value="SHM71287.1"/>
    <property type="molecule type" value="Genomic_DNA"/>
</dbReference>
<evidence type="ECO:0000313" key="1">
    <source>
        <dbReference type="EMBL" id="SHM71287.1"/>
    </source>
</evidence>
<protein>
    <submittedName>
        <fullName evidence="1">Uncharacterized protein</fullName>
    </submittedName>
</protein>
<dbReference type="Gene3D" id="2.30.29.80">
    <property type="match status" value="1"/>
</dbReference>
<gene>
    <name evidence="1" type="ORF">SAMN04488057_10351</name>
</gene>
<name>A0A1M7L096_9BACT</name>
<proteinExistence type="predicted"/>
<dbReference type="AlphaFoldDB" id="A0A1M7L096"/>
<evidence type="ECO:0000313" key="2">
    <source>
        <dbReference type="Proteomes" id="UP000184513"/>
    </source>
</evidence>
<accession>A0A1M7L096</accession>
<sequence length="893" mass="103133">MMNSKTYGPISKDVHSKDDLDFQFLKQEGISRIQKLGSGLWTDYNTHDPGVTILEVLCYAITDLGYRLSLPVQDLLFEGDKKSFLKDHFHLGPDVLPCKALTELDYRMLFIDLKGVRNCWLEPYQQTLYADCKNLKMSYHPEVLEGIAPKDKRSFELKGLHRILVDVEEEVSVEAVKKRIRKSYHENRNLCEDLVEVVSVDEHPIQVCAIIELEAEADEEWIAASIDQAIRQYFSPDIRFYSFSEMLEKGYTTDQIFEGPALKHGFLDPEEVKQASLRKEIRQTDIIQLIMDLEGVTAIREIRINHCEQENEDGGWVIAVDPGKKPLLCDKSKFNFFKGLLPVNVNQERVANYKEVLRKEQYDLQYGMKEKSYALPEPYSYPLGEYASIRNDFPEVYGVGPIGLPETVDPERKRKANQLKAYLSFFDQVLVSYFQHLSQVKSLLSVFTTSEKTYFTRAVTDIGDHNEFLIEGYTSGDLNEELFGAFDEANARNQKIKDHLLARFAEKFSDYAFLMKKIYGTGIDQQVLDTKSFFLKEYGKISVERSTAMNYYQQPLNRIWDSDNTSGFEKRVALLAGIRNFMRKNLARSFVEIYPLTNAQGDKVYRWRIYDHNRSILLTATEEYPSRTAAHKEIYLVIQLVKAFSREEISSFFSGLEEIPDTPFSLGCFRITQSPSGRFSFSIIDPSITDTDDPDYIIASQYRYYAFQNFPQAVLSFKDFMDREFDDEGMFLVENILLRPNVDEEDDTNNSFLPFCKEDCQAGNCLDPYSFRVTLVLPGNTFRFADRDFRDFLENLIREELPAHILAKICWIGRTSTGDLDQEDQLSLFEEAYQEFLKGLSQGTYQNHGQFIKILSELRSIYPTGTLYNCEEEDESNALRDSIILGRTNLGTI</sequence>
<dbReference type="Proteomes" id="UP000184513">
    <property type="component" value="Unassembled WGS sequence"/>
</dbReference>
<dbReference type="STRING" id="388280.SAMN04488057_10351"/>